<dbReference type="KEGG" id="mlil:QLS71_006020"/>
<dbReference type="Gene3D" id="3.90.640.20">
    <property type="entry name" value="Heat-shock cognate protein, ATPase"/>
    <property type="match status" value="1"/>
</dbReference>
<dbReference type="InterPro" id="IPR037126">
    <property type="entry name" value="PdaC/RsiV-like_sf"/>
</dbReference>
<name>A0AAU7EJD2_9FLAO</name>
<dbReference type="AlphaFoldDB" id="A0AAU7EJD2"/>
<evidence type="ECO:0000259" key="2">
    <source>
        <dbReference type="Pfam" id="PF11738"/>
    </source>
</evidence>
<dbReference type="PROSITE" id="PS51257">
    <property type="entry name" value="PROKAR_LIPOPROTEIN"/>
    <property type="match status" value="1"/>
</dbReference>
<feature type="chain" id="PRO_5043862549" evidence="1">
    <location>
        <begin position="24"/>
        <end position="239"/>
    </location>
</feature>
<feature type="signal peptide" evidence="1">
    <location>
        <begin position="1"/>
        <end position="23"/>
    </location>
</feature>
<keyword evidence="1" id="KW-0732">Signal</keyword>
<dbReference type="InterPro" id="IPR025303">
    <property type="entry name" value="PdaC"/>
</dbReference>
<dbReference type="RefSeq" id="WP_308991571.1">
    <property type="nucleotide sequence ID" value="NZ_CP155618.1"/>
</dbReference>
<evidence type="ECO:0000256" key="1">
    <source>
        <dbReference type="SAM" id="SignalP"/>
    </source>
</evidence>
<accession>A0AAU7EJD2</accession>
<sequence length="239" mass="26774">MHTKKLFLFICSLCFILSCNEKAKTTFSDINITTKNNKLVEVNLPKAIGNNSITTQINTEISKVVIAALQIGEQDTITFKTIEESITLFNNEYRAFNTDFPDVSQPWEAQIDGEVMHQSLEIISIAITSYVNTGGAHGNTNISFLNFDASTGKRIKNKDLIKDLNAFKNVAKSYLKNALNHEDVLFEPNDFKLPANIGFNEEAVILLYNTYEIAPYSTGIIEFTIPIEKVNDFLVFNGS</sequence>
<dbReference type="Proteomes" id="UP001224325">
    <property type="component" value="Chromosome"/>
</dbReference>
<dbReference type="Pfam" id="PF11738">
    <property type="entry name" value="DUF3298"/>
    <property type="match status" value="1"/>
</dbReference>
<evidence type="ECO:0000259" key="3">
    <source>
        <dbReference type="Pfam" id="PF13739"/>
    </source>
</evidence>
<gene>
    <name evidence="4" type="ORF">QLS71_006020</name>
</gene>
<organism evidence="4 5">
    <name type="scientific">Mariniflexile litorale</name>
    <dbReference type="NCBI Taxonomy" id="3045158"/>
    <lineage>
        <taxon>Bacteria</taxon>
        <taxon>Pseudomonadati</taxon>
        <taxon>Bacteroidota</taxon>
        <taxon>Flavobacteriia</taxon>
        <taxon>Flavobacteriales</taxon>
        <taxon>Flavobacteriaceae</taxon>
        <taxon>Mariniflexile</taxon>
    </lineage>
</organism>
<evidence type="ECO:0000313" key="5">
    <source>
        <dbReference type="Proteomes" id="UP001224325"/>
    </source>
</evidence>
<keyword evidence="5" id="KW-1185">Reference proteome</keyword>
<dbReference type="EMBL" id="CP155618">
    <property type="protein sequence ID" value="XBL15572.1"/>
    <property type="molecule type" value="Genomic_DNA"/>
</dbReference>
<evidence type="ECO:0000313" key="4">
    <source>
        <dbReference type="EMBL" id="XBL15572.1"/>
    </source>
</evidence>
<reference evidence="4" key="1">
    <citation type="submission" date="2024-04" db="EMBL/GenBank/DDBJ databases">
        <title>Mariniflexile litorale, isolated from the shallow sediments of the Sea of Japan.</title>
        <authorList>
            <person name="Romanenko L."/>
            <person name="Isaeva M."/>
        </authorList>
    </citation>
    <scope>NUCLEOTIDE SEQUENCE [LARGE SCALE GENOMIC DNA]</scope>
    <source>
        <strain evidence="4">KMM 9835</strain>
    </source>
</reference>
<dbReference type="Pfam" id="PF13739">
    <property type="entry name" value="PdaC"/>
    <property type="match status" value="1"/>
</dbReference>
<dbReference type="Gene3D" id="3.30.565.40">
    <property type="entry name" value="Fervidobacterium nodosum Rt17-B1 like"/>
    <property type="match status" value="1"/>
</dbReference>
<feature type="domain" description="Deacetylase PdaC" evidence="3">
    <location>
        <begin position="35"/>
        <end position="140"/>
    </location>
</feature>
<protein>
    <submittedName>
        <fullName evidence="4">DUF4163 domain-containing protein</fullName>
    </submittedName>
</protein>
<feature type="domain" description="DUF3298" evidence="2">
    <location>
        <begin position="159"/>
        <end position="227"/>
    </location>
</feature>
<proteinExistence type="predicted"/>
<dbReference type="InterPro" id="IPR021729">
    <property type="entry name" value="DUF3298"/>
</dbReference>